<organism evidence="1">
    <name type="scientific">uncultured Sphingosinicella sp</name>
    <dbReference type="NCBI Taxonomy" id="478748"/>
    <lineage>
        <taxon>Bacteria</taxon>
        <taxon>Pseudomonadati</taxon>
        <taxon>Pseudomonadota</taxon>
        <taxon>Alphaproteobacteria</taxon>
        <taxon>Sphingomonadales</taxon>
        <taxon>Sphingosinicellaceae</taxon>
        <taxon>Sphingosinicella</taxon>
        <taxon>environmental samples</taxon>
    </lineage>
</organism>
<evidence type="ECO:0008006" key="2">
    <source>
        <dbReference type="Google" id="ProtNLM"/>
    </source>
</evidence>
<proteinExistence type="predicted"/>
<gene>
    <name evidence="1" type="ORF">AVDCRST_MAG23-50</name>
</gene>
<dbReference type="PROSITE" id="PS51257">
    <property type="entry name" value="PROKAR_LIPOPROTEIN"/>
    <property type="match status" value="1"/>
</dbReference>
<protein>
    <recommendedName>
        <fullName evidence="2">Lipoprotein</fullName>
    </recommendedName>
</protein>
<dbReference type="AlphaFoldDB" id="A0A6J4TC98"/>
<accession>A0A6J4TC98</accession>
<dbReference type="EMBL" id="CADCWD010000003">
    <property type="protein sequence ID" value="CAA9518470.1"/>
    <property type="molecule type" value="Genomic_DNA"/>
</dbReference>
<reference evidence="1" key="1">
    <citation type="submission" date="2020-02" db="EMBL/GenBank/DDBJ databases">
        <authorList>
            <person name="Meier V. D."/>
        </authorList>
    </citation>
    <scope>NUCLEOTIDE SEQUENCE</scope>
    <source>
        <strain evidence="1">AVDCRST_MAG23</strain>
    </source>
</reference>
<name>A0A6J4TC98_9SPHN</name>
<sequence>MRKSLLPLVFGGALALGGCVYAGLAPAVVEAVRETGGQGRYAGEYLAPAAEEACRGRAARHGRVEITRVEPHNPGTMRVYGTIEDPYRVRDRSFSCLFRSDGNIGYFRLS</sequence>
<evidence type="ECO:0000313" key="1">
    <source>
        <dbReference type="EMBL" id="CAA9518470.1"/>
    </source>
</evidence>